<gene>
    <name evidence="2" type="ordered locus">amb3816</name>
</gene>
<dbReference type="STRING" id="342108.amb3816"/>
<dbReference type="Gene3D" id="3.20.20.70">
    <property type="entry name" value="Aldolase class I"/>
    <property type="match status" value="2"/>
</dbReference>
<evidence type="ECO:0000256" key="1">
    <source>
        <dbReference type="SAM" id="MobiDB-lite"/>
    </source>
</evidence>
<dbReference type="KEGG" id="mag:amb3816"/>
<name>Q2W0K5_PARM1</name>
<dbReference type="EMBL" id="AP007255">
    <property type="protein sequence ID" value="BAE52620.1"/>
    <property type="molecule type" value="Genomic_DNA"/>
</dbReference>
<evidence type="ECO:0000313" key="3">
    <source>
        <dbReference type="Proteomes" id="UP000007058"/>
    </source>
</evidence>
<evidence type="ECO:0008006" key="4">
    <source>
        <dbReference type="Google" id="ProtNLM"/>
    </source>
</evidence>
<protein>
    <recommendedName>
        <fullName evidence="4">Glycoside-hydrolase family GH114 TIM-barrel domain-containing protein</fullName>
    </recommendedName>
</protein>
<organism evidence="2 3">
    <name type="scientific">Paramagnetospirillum magneticum (strain ATCC 700264 / AMB-1)</name>
    <name type="common">Magnetospirillum magneticum</name>
    <dbReference type="NCBI Taxonomy" id="342108"/>
    <lineage>
        <taxon>Bacteria</taxon>
        <taxon>Pseudomonadati</taxon>
        <taxon>Pseudomonadota</taxon>
        <taxon>Alphaproteobacteria</taxon>
        <taxon>Rhodospirillales</taxon>
        <taxon>Magnetospirillaceae</taxon>
        <taxon>Paramagnetospirillum</taxon>
    </lineage>
</organism>
<dbReference type="HOGENOM" id="CLU_048092_0_0_5"/>
<keyword evidence="3" id="KW-1185">Reference proteome</keyword>
<feature type="region of interest" description="Disordered" evidence="1">
    <location>
        <begin position="1"/>
        <end position="48"/>
    </location>
</feature>
<accession>Q2W0K5</accession>
<dbReference type="AlphaFoldDB" id="Q2W0K5"/>
<dbReference type="Proteomes" id="UP000007058">
    <property type="component" value="Chromosome"/>
</dbReference>
<dbReference type="InterPro" id="IPR013785">
    <property type="entry name" value="Aldolase_TIM"/>
</dbReference>
<dbReference type="PANTHER" id="PTHR35882">
    <property type="entry name" value="PELA"/>
    <property type="match status" value="1"/>
</dbReference>
<dbReference type="InterPro" id="IPR017853">
    <property type="entry name" value="GH"/>
</dbReference>
<reference evidence="2 3" key="1">
    <citation type="journal article" date="2005" name="DNA Res.">
        <title>Complete genome sequence of the facultative anaerobic magnetotactic bacterium Magnetospirillum sp. strain AMB-1.</title>
        <authorList>
            <person name="Matsunaga T."/>
            <person name="Okamura Y."/>
            <person name="Fukuda Y."/>
            <person name="Wahyudi A.T."/>
            <person name="Murase Y."/>
            <person name="Takeyama H."/>
        </authorList>
    </citation>
    <scope>NUCLEOTIDE SEQUENCE [LARGE SCALE GENOMIC DNA]</scope>
    <source>
        <strain evidence="3">ATCC 700264 / AMB-1</strain>
    </source>
</reference>
<dbReference type="SUPFAM" id="SSF51445">
    <property type="entry name" value="(Trans)glycosidases"/>
    <property type="match status" value="1"/>
</dbReference>
<dbReference type="PANTHER" id="PTHR35882:SF2">
    <property type="entry name" value="PELA"/>
    <property type="match status" value="1"/>
</dbReference>
<feature type="compositionally biased region" description="Basic and acidic residues" evidence="1">
    <location>
        <begin position="1"/>
        <end position="16"/>
    </location>
</feature>
<evidence type="ECO:0000313" key="2">
    <source>
        <dbReference type="EMBL" id="BAE52620.1"/>
    </source>
</evidence>
<sequence length="457" mass="51245">MTRPSDANRSDCHPEPSRGIPAWRGGASLEKPCQEEIPPPGGRRDDKSGIGMMKRLIAALVLLGSASPALAVEPPRDFVPPPPSMIPNFREQTRDVVIELGTYAKKRNPAFQVLMRGGSELLVKGELEMEWDDLHDPSGTNFIKRPPLRSVFRPLVKVLDGIVMDGLYCGPYAFDGKPLDEVLKARRDLDLELDAEKKRGIHRPPVAIEMGPFSNDPAEELRKYNELKQKQARAEIQRRETYALDAIRSEGRNVLAIEMCDKPADREAAYKGAIRDRVTPYAKIGTGPLDETPRAHPAFENAREILTIAHARNWLPVLRSDRFGTKGKFIEAIAETNYDIVLVDVAHRSAELLVKADIQRLKFKKLGPRRLAIAVMPLGRAYDWRWYWQKGWEVGNPAFLYALDEGPGTYVTDLGSGEWRGLLGKYLSGIMDLGFDGVMFDDVGTYQWFEELMPLGG</sequence>
<proteinExistence type="predicted"/>